<comment type="caution">
    <text evidence="1">The sequence shown here is derived from an EMBL/GenBank/DDBJ whole genome shotgun (WGS) entry which is preliminary data.</text>
</comment>
<dbReference type="EMBL" id="CAMKVN010005899">
    <property type="protein sequence ID" value="CAI2189557.1"/>
    <property type="molecule type" value="Genomic_DNA"/>
</dbReference>
<keyword evidence="2" id="KW-1185">Reference proteome</keyword>
<sequence length="65" mass="7315">KYGLSDKFTLVAVETKTLDHFFTYKKQKFGLDNNENEYLISRSNTLDSGVSGSDTFDNNISGDDI</sequence>
<evidence type="ECO:0000313" key="1">
    <source>
        <dbReference type="EMBL" id="CAI2189557.1"/>
    </source>
</evidence>
<dbReference type="AlphaFoldDB" id="A0A9W4T1V5"/>
<protein>
    <submittedName>
        <fullName evidence="1">3424_t:CDS:1</fullName>
    </submittedName>
</protein>
<organism evidence="1 2">
    <name type="scientific">Funneliformis geosporum</name>
    <dbReference type="NCBI Taxonomy" id="1117311"/>
    <lineage>
        <taxon>Eukaryota</taxon>
        <taxon>Fungi</taxon>
        <taxon>Fungi incertae sedis</taxon>
        <taxon>Mucoromycota</taxon>
        <taxon>Glomeromycotina</taxon>
        <taxon>Glomeromycetes</taxon>
        <taxon>Glomerales</taxon>
        <taxon>Glomeraceae</taxon>
        <taxon>Funneliformis</taxon>
    </lineage>
</organism>
<reference evidence="1" key="1">
    <citation type="submission" date="2022-08" db="EMBL/GenBank/DDBJ databases">
        <authorList>
            <person name="Kallberg Y."/>
            <person name="Tangrot J."/>
            <person name="Rosling A."/>
        </authorList>
    </citation>
    <scope>NUCLEOTIDE SEQUENCE</scope>
    <source>
        <strain evidence="1">Wild A</strain>
    </source>
</reference>
<gene>
    <name evidence="1" type="ORF">FWILDA_LOCUS14138</name>
</gene>
<proteinExistence type="predicted"/>
<feature type="non-terminal residue" evidence="1">
    <location>
        <position position="1"/>
    </location>
</feature>
<evidence type="ECO:0000313" key="2">
    <source>
        <dbReference type="Proteomes" id="UP001153678"/>
    </source>
</evidence>
<dbReference type="Proteomes" id="UP001153678">
    <property type="component" value="Unassembled WGS sequence"/>
</dbReference>
<accession>A0A9W4T1V5</accession>
<name>A0A9W4T1V5_9GLOM</name>